<dbReference type="InterPro" id="IPR010656">
    <property type="entry name" value="DctM"/>
</dbReference>
<evidence type="ECO:0000256" key="6">
    <source>
        <dbReference type="ARBA" id="ARBA00023136"/>
    </source>
</evidence>
<accession>A0A5B8Z7H4</accession>
<keyword evidence="4 7" id="KW-0812">Transmembrane</keyword>
<evidence type="ECO:0000313" key="9">
    <source>
        <dbReference type="EMBL" id="QED48173.1"/>
    </source>
</evidence>
<dbReference type="GO" id="GO:0022857">
    <property type="term" value="F:transmembrane transporter activity"/>
    <property type="evidence" value="ECO:0007669"/>
    <property type="project" value="TreeGrafter"/>
</dbReference>
<feature type="transmembrane region" description="Helical" evidence="7">
    <location>
        <begin position="238"/>
        <end position="254"/>
    </location>
</feature>
<evidence type="ECO:0000256" key="4">
    <source>
        <dbReference type="ARBA" id="ARBA00022692"/>
    </source>
</evidence>
<evidence type="ECO:0000256" key="1">
    <source>
        <dbReference type="ARBA" id="ARBA00004429"/>
    </source>
</evidence>
<feature type="transmembrane region" description="Helical" evidence="7">
    <location>
        <begin position="213"/>
        <end position="232"/>
    </location>
</feature>
<feature type="transmembrane region" description="Helical" evidence="7">
    <location>
        <begin position="353"/>
        <end position="378"/>
    </location>
</feature>
<gene>
    <name evidence="9" type="ORF">FSZ17_13525</name>
</gene>
<name>A0A5B8Z7H4_CYTDA</name>
<organism evidence="9 10">
    <name type="scientific">Cytobacillus dafuensis</name>
    <name type="common">Bacillus dafuensis</name>
    <dbReference type="NCBI Taxonomy" id="1742359"/>
    <lineage>
        <taxon>Bacteria</taxon>
        <taxon>Bacillati</taxon>
        <taxon>Bacillota</taxon>
        <taxon>Bacilli</taxon>
        <taxon>Bacillales</taxon>
        <taxon>Bacillaceae</taxon>
        <taxon>Cytobacillus</taxon>
    </lineage>
</organism>
<keyword evidence="3" id="KW-0997">Cell inner membrane</keyword>
<keyword evidence="2" id="KW-1003">Cell membrane</keyword>
<feature type="transmembrane region" description="Helical" evidence="7">
    <location>
        <begin position="275"/>
        <end position="296"/>
    </location>
</feature>
<dbReference type="PANTHER" id="PTHR33362">
    <property type="entry name" value="SIALIC ACID TRAP TRANSPORTER PERMEASE PROTEIN SIAT-RELATED"/>
    <property type="match status" value="1"/>
</dbReference>
<dbReference type="OrthoDB" id="9785600at2"/>
<feature type="transmembrane region" description="Helical" evidence="7">
    <location>
        <begin position="171"/>
        <end position="192"/>
    </location>
</feature>
<dbReference type="KEGG" id="bda:FSZ17_13525"/>
<dbReference type="GO" id="GO:0005886">
    <property type="term" value="C:plasma membrane"/>
    <property type="evidence" value="ECO:0007669"/>
    <property type="project" value="UniProtKB-SubCell"/>
</dbReference>
<dbReference type="NCBIfam" id="TIGR00786">
    <property type="entry name" value="dctM"/>
    <property type="match status" value="1"/>
</dbReference>
<proteinExistence type="predicted"/>
<evidence type="ECO:0000256" key="7">
    <source>
        <dbReference type="SAM" id="Phobius"/>
    </source>
</evidence>
<evidence type="ECO:0000256" key="5">
    <source>
        <dbReference type="ARBA" id="ARBA00022989"/>
    </source>
</evidence>
<dbReference type="PIRSF" id="PIRSF006066">
    <property type="entry name" value="HI0050"/>
    <property type="match status" value="1"/>
</dbReference>
<reference evidence="10" key="1">
    <citation type="submission" date="2019-08" db="EMBL/GenBank/DDBJ databases">
        <authorList>
            <person name="Zheng X."/>
        </authorList>
    </citation>
    <scope>NUCLEOTIDE SEQUENCE [LARGE SCALE GENOMIC DNA]</scope>
    <source>
        <strain evidence="10">FJAT-25496</strain>
    </source>
</reference>
<feature type="transmembrane region" description="Helical" evidence="7">
    <location>
        <begin position="308"/>
        <end position="341"/>
    </location>
</feature>
<feature type="transmembrane region" description="Helical" evidence="7">
    <location>
        <begin position="136"/>
        <end position="159"/>
    </location>
</feature>
<keyword evidence="5 7" id="KW-1133">Transmembrane helix</keyword>
<dbReference type="RefSeq" id="WP_057770895.1">
    <property type="nucleotide sequence ID" value="NZ_CP042593.1"/>
</dbReference>
<dbReference type="PANTHER" id="PTHR33362:SF5">
    <property type="entry name" value="C4-DICARBOXYLATE TRAP TRANSPORTER LARGE PERMEASE PROTEIN DCTM"/>
    <property type="match status" value="1"/>
</dbReference>
<sequence>MNLFFLGGMGTLLLIGLPVAFTLGLLAIGGMYFFNGGTFAFMQIPIISYKALDSFELTALPLYVLMSQILLVCGVGKDLYEMASRWFRHLPGGLAVATIFCCTIFSAISGSSVATAVTVGSVALPEMVKRGYTKKYVLGLLAAGGTLGILIPPSVPMILYGNITGESVGKLFIAGIVPGILLTLLFTIFASWQTRHIKDKPATWPERFEASKKAIWGLILPIIIIGGIYTGIFTPTEAAAVGVVISLLIGGLAYRNLTIKNMKEILFSTVQTNAMILFIIVGAMLLGFILTVLRIPQSITEFTTSWDVSPWIIFILINIVLLILGCFLETVSIIVITVPILYPIITALGFDPIWFAIILVINMELALITPPVGLNLFVLKGVDRTTSISEIVKGVYPYAIIMILFIVVLAFFPEIATYLTDTGKVK</sequence>
<evidence type="ECO:0000256" key="3">
    <source>
        <dbReference type="ARBA" id="ARBA00022519"/>
    </source>
</evidence>
<dbReference type="STRING" id="1742359.GCA_001439625_01773"/>
<evidence type="ECO:0000256" key="2">
    <source>
        <dbReference type="ARBA" id="ARBA00022475"/>
    </source>
</evidence>
<keyword evidence="6 7" id="KW-0472">Membrane</keyword>
<comment type="subcellular location">
    <subcellularLocation>
        <location evidence="1">Cell inner membrane</location>
        <topology evidence="1">Multi-pass membrane protein</topology>
    </subcellularLocation>
</comment>
<feature type="transmembrane region" description="Helical" evidence="7">
    <location>
        <begin position="398"/>
        <end position="419"/>
    </location>
</feature>
<protein>
    <submittedName>
        <fullName evidence="9">TRAP transporter large permease</fullName>
    </submittedName>
</protein>
<evidence type="ECO:0000259" key="8">
    <source>
        <dbReference type="Pfam" id="PF06808"/>
    </source>
</evidence>
<feature type="domain" description="TRAP C4-dicarboxylate transport system permease DctM subunit" evidence="8">
    <location>
        <begin position="8"/>
        <end position="415"/>
    </location>
</feature>
<evidence type="ECO:0000313" key="10">
    <source>
        <dbReference type="Proteomes" id="UP000321555"/>
    </source>
</evidence>
<keyword evidence="10" id="KW-1185">Reference proteome</keyword>
<dbReference type="Pfam" id="PF06808">
    <property type="entry name" value="DctM"/>
    <property type="match status" value="1"/>
</dbReference>
<dbReference type="AlphaFoldDB" id="A0A5B8Z7H4"/>
<feature type="transmembrane region" description="Helical" evidence="7">
    <location>
        <begin position="55"/>
        <end position="77"/>
    </location>
</feature>
<dbReference type="Proteomes" id="UP000321555">
    <property type="component" value="Chromosome"/>
</dbReference>
<dbReference type="InterPro" id="IPR004681">
    <property type="entry name" value="TRAP_DctM"/>
</dbReference>
<dbReference type="EMBL" id="CP042593">
    <property type="protein sequence ID" value="QED48173.1"/>
    <property type="molecule type" value="Genomic_DNA"/>
</dbReference>
<feature type="transmembrane region" description="Helical" evidence="7">
    <location>
        <begin position="12"/>
        <end position="34"/>
    </location>
</feature>